<dbReference type="AlphaFoldDB" id="A0AAU7DV36"/>
<keyword evidence="1" id="KW-0812">Transmembrane</keyword>
<proteinExistence type="predicted"/>
<dbReference type="EMBL" id="CP146203">
    <property type="protein sequence ID" value="XBH21078.1"/>
    <property type="molecule type" value="Genomic_DNA"/>
</dbReference>
<evidence type="ECO:0000256" key="1">
    <source>
        <dbReference type="SAM" id="Phobius"/>
    </source>
</evidence>
<reference evidence="2" key="1">
    <citation type="submission" date="2024-02" db="EMBL/GenBank/DDBJ databases">
        <title>Tomenella chthoni gen. nov. sp. nov., a member of the family Jonesiaceae isolated from bat guano.</title>
        <authorList>
            <person name="Miller S.L."/>
            <person name="King J."/>
            <person name="Sankaranarayanan K."/>
            <person name="Lawson P.A."/>
        </authorList>
    </citation>
    <scope>NUCLEOTIDE SEQUENCE</scope>
    <source>
        <strain evidence="2">BS-20</strain>
    </source>
</reference>
<sequence>MITFIVVGIIGLSLLALSTLFGEILDLADGAVSGTGLGSGLTVFGAVGLLTYRGDGSLLWPIVWSAIAGFAMMAIVQFAIVRLRKLDDGVRGSVVGVQGIATTDITSSRGEVSLDDPAELERRMAWSNTPIAEGSRIVVREQAGSRVRVEPIGSAASPDQTFAPKN</sequence>
<protein>
    <submittedName>
        <fullName evidence="2">NfeD family protein</fullName>
    </submittedName>
</protein>
<gene>
    <name evidence="2" type="ORF">V5R04_12775</name>
</gene>
<name>A0AAU7DV36_9MICO</name>
<keyword evidence="1" id="KW-1133">Transmembrane helix</keyword>
<evidence type="ECO:0000313" key="2">
    <source>
        <dbReference type="EMBL" id="XBH21078.1"/>
    </source>
</evidence>
<dbReference type="Gene3D" id="2.40.50.140">
    <property type="entry name" value="Nucleic acid-binding proteins"/>
    <property type="match status" value="1"/>
</dbReference>
<feature type="transmembrane region" description="Helical" evidence="1">
    <location>
        <begin position="58"/>
        <end position="81"/>
    </location>
</feature>
<keyword evidence="1" id="KW-0472">Membrane</keyword>
<organism evidence="2">
    <name type="scientific">Jonesiaceae bacterium BS-20</name>
    <dbReference type="NCBI Taxonomy" id="3120821"/>
    <lineage>
        <taxon>Bacteria</taxon>
        <taxon>Bacillati</taxon>
        <taxon>Actinomycetota</taxon>
        <taxon>Actinomycetes</taxon>
        <taxon>Micrococcales</taxon>
        <taxon>Jonesiaceae</taxon>
    </lineage>
</organism>
<dbReference type="InterPro" id="IPR012340">
    <property type="entry name" value="NA-bd_OB-fold"/>
</dbReference>
<accession>A0AAU7DV36</accession>